<proteinExistence type="predicted"/>
<dbReference type="Proteomes" id="UP001189429">
    <property type="component" value="Unassembled WGS sequence"/>
</dbReference>
<evidence type="ECO:0000313" key="1">
    <source>
        <dbReference type="EMBL" id="CAK0831097.1"/>
    </source>
</evidence>
<accession>A0ABN9SHE5</accession>
<evidence type="ECO:0000313" key="2">
    <source>
        <dbReference type="Proteomes" id="UP001189429"/>
    </source>
</evidence>
<comment type="caution">
    <text evidence="1">The sequence shown here is derived from an EMBL/GenBank/DDBJ whole genome shotgun (WGS) entry which is preliminary data.</text>
</comment>
<organism evidence="1 2">
    <name type="scientific">Prorocentrum cordatum</name>
    <dbReference type="NCBI Taxonomy" id="2364126"/>
    <lineage>
        <taxon>Eukaryota</taxon>
        <taxon>Sar</taxon>
        <taxon>Alveolata</taxon>
        <taxon>Dinophyceae</taxon>
        <taxon>Prorocentrales</taxon>
        <taxon>Prorocentraceae</taxon>
        <taxon>Prorocentrum</taxon>
    </lineage>
</organism>
<protein>
    <submittedName>
        <fullName evidence="1">Uncharacterized protein</fullName>
    </submittedName>
</protein>
<reference evidence="1" key="1">
    <citation type="submission" date="2023-10" db="EMBL/GenBank/DDBJ databases">
        <authorList>
            <person name="Chen Y."/>
            <person name="Shah S."/>
            <person name="Dougan E. K."/>
            <person name="Thang M."/>
            <person name="Chan C."/>
        </authorList>
    </citation>
    <scope>NUCLEOTIDE SEQUENCE [LARGE SCALE GENOMIC DNA]</scope>
</reference>
<dbReference type="EMBL" id="CAUYUJ010011113">
    <property type="protein sequence ID" value="CAK0831097.1"/>
    <property type="molecule type" value="Genomic_DNA"/>
</dbReference>
<keyword evidence="2" id="KW-1185">Reference proteome</keyword>
<name>A0ABN9SHE5_9DINO</name>
<sequence>MAGWAQVACGWVIGALSERWAGSSRPTIAKHLQGTTCQPCPPCPIPLGHYTGLDLCGAAAVGVAEGVNVASAVWLILLWPSVLPARGRALALEGDGVVVDGAGSADPNFEWHHRVLMVKGDAQKWIWLTPDSEVAHTDLSTHRVVALRRAGPFPARHLGNIYAFDAVAPEDMQVLGNGEVFVRRGGVALVKVDDVWLHAVSVADGRTFNSYLSLARGGAGRDPRVVGDERGPRGGRCIKFRDSVRRAKGAAIPGWPLQGKRATREAVLALGDGGQGTWE</sequence>
<feature type="non-terminal residue" evidence="1">
    <location>
        <position position="279"/>
    </location>
</feature>
<gene>
    <name evidence="1" type="ORF">PCOR1329_LOCUS29535</name>
</gene>